<dbReference type="EMBL" id="RXIF01000006">
    <property type="protein sequence ID" value="RZN64603.1"/>
    <property type="molecule type" value="Genomic_DNA"/>
</dbReference>
<gene>
    <name evidence="1" type="ORF">EF806_04540</name>
</gene>
<reference evidence="1 2" key="1">
    <citation type="journal article" date="2019" name="Nat. Microbiol.">
        <title>Wide diversity of methane and short-chain alkane metabolisms in uncultured archaea.</title>
        <authorList>
            <person name="Borrel G."/>
            <person name="Adam P.S."/>
            <person name="McKay L.J."/>
            <person name="Chen L.X."/>
            <person name="Sierra-Garcia I.N."/>
            <person name="Sieber C.M."/>
            <person name="Letourneur Q."/>
            <person name="Ghozlane A."/>
            <person name="Andersen G.L."/>
            <person name="Li W.J."/>
            <person name="Hallam S.J."/>
            <person name="Muyzer G."/>
            <person name="de Oliveira V.M."/>
            <person name="Inskeep W.P."/>
            <person name="Banfield J.F."/>
            <person name="Gribaldo S."/>
        </authorList>
    </citation>
    <scope>NUCLEOTIDE SEQUENCE [LARGE SCALE GENOMIC DNA]</scope>
    <source>
        <strain evidence="1">NM1a</strain>
    </source>
</reference>
<dbReference type="AlphaFoldDB" id="A0A520KSL9"/>
<name>A0A520KSL9_METT2</name>
<protein>
    <submittedName>
        <fullName evidence="1">Uncharacterized protein</fullName>
    </submittedName>
</protein>
<dbReference type="Proteomes" id="UP000317158">
    <property type="component" value="Unassembled WGS sequence"/>
</dbReference>
<accession>A0A520KSL9</accession>
<proteinExistence type="predicted"/>
<evidence type="ECO:0000313" key="1">
    <source>
        <dbReference type="EMBL" id="RZN64603.1"/>
    </source>
</evidence>
<comment type="caution">
    <text evidence="1">The sequence shown here is derived from an EMBL/GenBank/DDBJ whole genome shotgun (WGS) entry which is preliminary data.</text>
</comment>
<organism evidence="1 2">
    <name type="scientific">Methanoliparum thermophilum</name>
    <dbReference type="NCBI Taxonomy" id="2491083"/>
    <lineage>
        <taxon>Archaea</taxon>
        <taxon>Methanobacteriati</taxon>
        <taxon>Methanobacteriota</taxon>
        <taxon>Candidatus Methanoliparia</taxon>
        <taxon>Candidatus Methanoliparales</taxon>
        <taxon>Candidatus Methanoliparaceae</taxon>
        <taxon>Candidatus Methanoliparum</taxon>
    </lineage>
</organism>
<evidence type="ECO:0000313" key="2">
    <source>
        <dbReference type="Proteomes" id="UP000317158"/>
    </source>
</evidence>
<sequence length="185" mass="21565">MIFAKEDINTPIPAMIKKIKKTNGYTTEIVFSLQDVMNNKQLLIIKEEVINEFNKLLRKIKNIVGTNIPSKIPRKKIWEIGHTILEERKKIGKKYGVDITNIIQAVAEEIGLSKSSIQYMVQFSAMLPKNKVREEISWGKYQEAIQLINKTDFNQCITLIEKGELKTTKEIRNYVRQKNNERRTK</sequence>